<dbReference type="PANTHER" id="PTHR43024">
    <property type="entry name" value="UDP-N-ACETYLMURAMOYL-TRIPEPTIDE--D-ALANYL-D-ALANINE LIGASE"/>
    <property type="match status" value="1"/>
</dbReference>
<reference evidence="5 6" key="1">
    <citation type="submission" date="2020-09" db="EMBL/GenBank/DDBJ databases">
        <title>De no assembly of potato wild relative species, Solanum commersonii.</title>
        <authorList>
            <person name="Cho K."/>
        </authorList>
    </citation>
    <scope>NUCLEOTIDE SEQUENCE [LARGE SCALE GENOMIC DNA]</scope>
    <source>
        <strain evidence="5">LZ3.2</strain>
        <tissue evidence="5">Leaf</tissue>
    </source>
</reference>
<dbReference type="AlphaFoldDB" id="A0A9J5YA54"/>
<dbReference type="InterPro" id="IPR051046">
    <property type="entry name" value="MurCDEF_CellWall_CoF430Synth"/>
</dbReference>
<name>A0A9J5YA54_SOLCO</name>
<keyword evidence="3" id="KW-0067">ATP-binding</keyword>
<keyword evidence="1" id="KW-0436">Ligase</keyword>
<keyword evidence="4" id="KW-0812">Transmembrane</keyword>
<dbReference type="GO" id="GO:0005524">
    <property type="term" value="F:ATP binding"/>
    <property type="evidence" value="ECO:0007669"/>
    <property type="project" value="UniProtKB-KW"/>
</dbReference>
<protein>
    <recommendedName>
        <fullName evidence="7">Mur ligase C-terminal domain-containing protein</fullName>
    </recommendedName>
</protein>
<dbReference type="GO" id="GO:0016881">
    <property type="term" value="F:acid-amino acid ligase activity"/>
    <property type="evidence" value="ECO:0007669"/>
    <property type="project" value="InterPro"/>
</dbReference>
<evidence type="ECO:0000313" key="5">
    <source>
        <dbReference type="EMBL" id="KAG5596180.1"/>
    </source>
</evidence>
<evidence type="ECO:0008006" key="7">
    <source>
        <dbReference type="Google" id="ProtNLM"/>
    </source>
</evidence>
<dbReference type="SUPFAM" id="SSF53244">
    <property type="entry name" value="MurD-like peptide ligases, peptide-binding domain"/>
    <property type="match status" value="1"/>
</dbReference>
<sequence>MPGDMCVLNDDDPLVKFIISSPGLHLAINACAAAVASALGIPLALVEKSLSRFIHVHRRSKLEVTENGITIINDVHNASPASTQAAIDLLRNNDCKGK</sequence>
<gene>
    <name evidence="5" type="ORF">H5410_037412</name>
</gene>
<dbReference type="OrthoDB" id="2020781at2759"/>
<organism evidence="5 6">
    <name type="scientific">Solanum commersonii</name>
    <name type="common">Commerson's wild potato</name>
    <name type="synonym">Commerson's nightshade</name>
    <dbReference type="NCBI Taxonomy" id="4109"/>
    <lineage>
        <taxon>Eukaryota</taxon>
        <taxon>Viridiplantae</taxon>
        <taxon>Streptophyta</taxon>
        <taxon>Embryophyta</taxon>
        <taxon>Tracheophyta</taxon>
        <taxon>Spermatophyta</taxon>
        <taxon>Magnoliopsida</taxon>
        <taxon>eudicotyledons</taxon>
        <taxon>Gunneridae</taxon>
        <taxon>Pentapetalae</taxon>
        <taxon>asterids</taxon>
        <taxon>lamiids</taxon>
        <taxon>Solanales</taxon>
        <taxon>Solanaceae</taxon>
        <taxon>Solanoideae</taxon>
        <taxon>Solaneae</taxon>
        <taxon>Solanum</taxon>
    </lineage>
</organism>
<keyword evidence="2" id="KW-0547">Nucleotide-binding</keyword>
<keyword evidence="6" id="KW-1185">Reference proteome</keyword>
<evidence type="ECO:0000256" key="3">
    <source>
        <dbReference type="ARBA" id="ARBA00022840"/>
    </source>
</evidence>
<evidence type="ECO:0000313" key="6">
    <source>
        <dbReference type="Proteomes" id="UP000824120"/>
    </source>
</evidence>
<dbReference type="InterPro" id="IPR036565">
    <property type="entry name" value="Mur-like_cat_sf"/>
</dbReference>
<keyword evidence="4" id="KW-1133">Transmembrane helix</keyword>
<dbReference type="PANTHER" id="PTHR43024:SF1">
    <property type="entry name" value="UDP-N-ACETYLMURAMOYL-TRIPEPTIDE--D-ALANYL-D-ALANINE LIGASE"/>
    <property type="match status" value="1"/>
</dbReference>
<evidence type="ECO:0000256" key="4">
    <source>
        <dbReference type="SAM" id="Phobius"/>
    </source>
</evidence>
<evidence type="ECO:0000256" key="2">
    <source>
        <dbReference type="ARBA" id="ARBA00022741"/>
    </source>
</evidence>
<dbReference type="Proteomes" id="UP000824120">
    <property type="component" value="Chromosome 7"/>
</dbReference>
<dbReference type="SUPFAM" id="SSF53623">
    <property type="entry name" value="MurD-like peptide ligases, catalytic domain"/>
    <property type="match status" value="1"/>
</dbReference>
<dbReference type="InterPro" id="IPR036615">
    <property type="entry name" value="Mur_ligase_C_dom_sf"/>
</dbReference>
<dbReference type="Gene3D" id="3.90.190.20">
    <property type="entry name" value="Mur ligase, C-terminal domain"/>
    <property type="match status" value="1"/>
</dbReference>
<accession>A0A9J5YA54</accession>
<dbReference type="EMBL" id="JACXVP010000007">
    <property type="protein sequence ID" value="KAG5596180.1"/>
    <property type="molecule type" value="Genomic_DNA"/>
</dbReference>
<keyword evidence="4" id="KW-0472">Membrane</keyword>
<evidence type="ECO:0000256" key="1">
    <source>
        <dbReference type="ARBA" id="ARBA00022598"/>
    </source>
</evidence>
<proteinExistence type="predicted"/>
<feature type="transmembrane region" description="Helical" evidence="4">
    <location>
        <begin position="26"/>
        <end position="46"/>
    </location>
</feature>
<comment type="caution">
    <text evidence="5">The sequence shown here is derived from an EMBL/GenBank/DDBJ whole genome shotgun (WGS) entry which is preliminary data.</text>
</comment>